<proteinExistence type="predicted"/>
<protein>
    <submittedName>
        <fullName evidence="1">Uncharacterized protein</fullName>
    </submittedName>
</protein>
<gene>
    <name evidence="1" type="ORF">K2173_000428</name>
</gene>
<comment type="caution">
    <text evidence="1">The sequence shown here is derived from an EMBL/GenBank/DDBJ whole genome shotgun (WGS) entry which is preliminary data.</text>
</comment>
<keyword evidence="2" id="KW-1185">Reference proteome</keyword>
<dbReference type="AlphaFoldDB" id="A0AAV8SW81"/>
<reference evidence="1 2" key="1">
    <citation type="submission" date="2021-09" db="EMBL/GenBank/DDBJ databases">
        <title>Genomic insights and catalytic innovation underlie evolution of tropane alkaloids biosynthesis.</title>
        <authorList>
            <person name="Wang Y.-J."/>
            <person name="Tian T."/>
            <person name="Huang J.-P."/>
            <person name="Huang S.-X."/>
        </authorList>
    </citation>
    <scope>NUCLEOTIDE SEQUENCE [LARGE SCALE GENOMIC DNA]</scope>
    <source>
        <strain evidence="1">KIB-2018</strain>
        <tissue evidence="1">Leaf</tissue>
    </source>
</reference>
<evidence type="ECO:0000313" key="1">
    <source>
        <dbReference type="EMBL" id="KAJ8758707.1"/>
    </source>
</evidence>
<name>A0AAV8SW81_9ROSI</name>
<sequence>MWTTMSQFMALDNLQQCGSLKTVLQGYSCRLVKVLLISILCAHGEFQVLTVTEYRTRSCKLHFHLLGGSKEVA</sequence>
<organism evidence="1 2">
    <name type="scientific">Erythroxylum novogranatense</name>
    <dbReference type="NCBI Taxonomy" id="1862640"/>
    <lineage>
        <taxon>Eukaryota</taxon>
        <taxon>Viridiplantae</taxon>
        <taxon>Streptophyta</taxon>
        <taxon>Embryophyta</taxon>
        <taxon>Tracheophyta</taxon>
        <taxon>Spermatophyta</taxon>
        <taxon>Magnoliopsida</taxon>
        <taxon>eudicotyledons</taxon>
        <taxon>Gunneridae</taxon>
        <taxon>Pentapetalae</taxon>
        <taxon>rosids</taxon>
        <taxon>fabids</taxon>
        <taxon>Malpighiales</taxon>
        <taxon>Erythroxylaceae</taxon>
        <taxon>Erythroxylum</taxon>
    </lineage>
</organism>
<dbReference type="EMBL" id="JAIWQS010000007">
    <property type="protein sequence ID" value="KAJ8758707.1"/>
    <property type="molecule type" value="Genomic_DNA"/>
</dbReference>
<evidence type="ECO:0000313" key="2">
    <source>
        <dbReference type="Proteomes" id="UP001159364"/>
    </source>
</evidence>
<accession>A0AAV8SW81</accession>
<dbReference type="Proteomes" id="UP001159364">
    <property type="component" value="Linkage Group LG07"/>
</dbReference>